<dbReference type="CDD" id="cd00477">
    <property type="entry name" value="FTHFS"/>
    <property type="match status" value="1"/>
</dbReference>
<evidence type="ECO:0000256" key="3">
    <source>
        <dbReference type="ARBA" id="ARBA00022598"/>
    </source>
</evidence>
<dbReference type="HAMAP" id="MF_01543">
    <property type="entry name" value="FTHFS"/>
    <property type="match status" value="1"/>
</dbReference>
<dbReference type="Gene3D" id="3.10.410.10">
    <property type="entry name" value="Formyltetrahydrofolate synthetase, domain 3"/>
    <property type="match status" value="1"/>
</dbReference>
<evidence type="ECO:0000256" key="5">
    <source>
        <dbReference type="ARBA" id="ARBA00022840"/>
    </source>
</evidence>
<evidence type="ECO:0000313" key="7">
    <source>
        <dbReference type="EMBL" id="EHO06013.1"/>
    </source>
</evidence>
<dbReference type="PROSITE" id="PS00722">
    <property type="entry name" value="FTHFS_2"/>
    <property type="match status" value="1"/>
</dbReference>
<evidence type="ECO:0000256" key="4">
    <source>
        <dbReference type="ARBA" id="ARBA00022741"/>
    </source>
</evidence>
<gene>
    <name evidence="6" type="primary">fhs</name>
    <name evidence="7" type="ORF">HMPREF9712_03321</name>
</gene>
<evidence type="ECO:0000256" key="2">
    <source>
        <dbReference type="ARBA" id="ARBA00022563"/>
    </source>
</evidence>
<dbReference type="InterPro" id="IPR027417">
    <property type="entry name" value="P-loop_NTPase"/>
</dbReference>
<organism evidence="7 8">
    <name type="scientific">Myroides odoratimimus CCUG 10230</name>
    <dbReference type="NCBI Taxonomy" id="883150"/>
    <lineage>
        <taxon>Bacteria</taxon>
        <taxon>Pseudomonadati</taxon>
        <taxon>Bacteroidota</taxon>
        <taxon>Flavobacteriia</taxon>
        <taxon>Flavobacteriales</taxon>
        <taxon>Flavobacteriaceae</taxon>
        <taxon>Myroides</taxon>
    </lineage>
</organism>
<evidence type="ECO:0000256" key="1">
    <source>
        <dbReference type="ARBA" id="ARBA00004777"/>
    </source>
</evidence>
<dbReference type="EC" id="6.3.4.3" evidence="6"/>
<dbReference type="Proteomes" id="UP000005402">
    <property type="component" value="Unassembled WGS sequence"/>
</dbReference>
<keyword evidence="5 6" id="KW-0067">ATP-binding</keyword>
<comment type="caution">
    <text evidence="7">The sequence shown here is derived from an EMBL/GenBank/DDBJ whole genome shotgun (WGS) entry which is preliminary data.</text>
</comment>
<feature type="binding site" evidence="6">
    <location>
        <begin position="64"/>
        <end position="71"/>
    </location>
    <ligand>
        <name>ATP</name>
        <dbReference type="ChEBI" id="CHEBI:30616"/>
    </ligand>
</feature>
<accession>A0ABP2N886</accession>
<dbReference type="SUPFAM" id="SSF52540">
    <property type="entry name" value="P-loop containing nucleoside triphosphate hydrolases"/>
    <property type="match status" value="1"/>
</dbReference>
<dbReference type="PROSITE" id="PS00721">
    <property type="entry name" value="FTHFS_1"/>
    <property type="match status" value="1"/>
</dbReference>
<evidence type="ECO:0000313" key="8">
    <source>
        <dbReference type="Proteomes" id="UP000005402"/>
    </source>
</evidence>
<dbReference type="Gene3D" id="3.40.50.300">
    <property type="entry name" value="P-loop containing nucleotide triphosphate hydrolases"/>
    <property type="match status" value="1"/>
</dbReference>
<keyword evidence="4 6" id="KW-0547">Nucleotide-binding</keyword>
<comment type="catalytic activity">
    <reaction evidence="6">
        <text>(6S)-5,6,7,8-tetrahydrofolate + formate + ATP = (6R)-10-formyltetrahydrofolate + ADP + phosphate</text>
        <dbReference type="Rhea" id="RHEA:20221"/>
        <dbReference type="ChEBI" id="CHEBI:15740"/>
        <dbReference type="ChEBI" id="CHEBI:30616"/>
        <dbReference type="ChEBI" id="CHEBI:43474"/>
        <dbReference type="ChEBI" id="CHEBI:57453"/>
        <dbReference type="ChEBI" id="CHEBI:195366"/>
        <dbReference type="ChEBI" id="CHEBI:456216"/>
        <dbReference type="EC" id="6.3.4.3"/>
    </reaction>
</comment>
<dbReference type="InterPro" id="IPR020628">
    <property type="entry name" value="Formate_THF_ligase_CS"/>
</dbReference>
<keyword evidence="3 6" id="KW-0436">Ligase</keyword>
<dbReference type="Gene3D" id="3.30.1510.10">
    <property type="entry name" value="Domain 2, N(10)-formyltetrahydrofolate synthetase"/>
    <property type="match status" value="1"/>
</dbReference>
<reference evidence="7" key="1">
    <citation type="submission" date="2012-07" db="EMBL/GenBank/DDBJ databases">
        <title>The Genome Sequence of Myroides odoratimimus CCUG 10230.</title>
        <authorList>
            <consortium name="The Broad Institute Genome Sequencing Platform"/>
            <person name="Earl A."/>
            <person name="Ward D."/>
            <person name="Feldgarden M."/>
            <person name="Gevers D."/>
            <person name="Huys G."/>
            <person name="Walker B."/>
            <person name="Young S.K."/>
            <person name="Zeng Q."/>
            <person name="Gargeya S."/>
            <person name="Fitzgerald M."/>
            <person name="Haas B."/>
            <person name="Abouelleil A."/>
            <person name="Alvarado L."/>
            <person name="Arachchi H.M."/>
            <person name="Berlin A.M."/>
            <person name="Chapman S.B."/>
            <person name="Goldberg J."/>
            <person name="Griggs A."/>
            <person name="Gujja S."/>
            <person name="Hansen M."/>
            <person name="Howarth C."/>
            <person name="Imamovic A."/>
            <person name="Larimer J."/>
            <person name="McCowen C."/>
            <person name="Montmayeur A."/>
            <person name="Murphy C."/>
            <person name="Neiman D."/>
            <person name="Pearson M."/>
            <person name="Priest M."/>
            <person name="Roberts A."/>
            <person name="Saif S."/>
            <person name="Shea T."/>
            <person name="Sisk P."/>
            <person name="Sykes S."/>
            <person name="Wortman J."/>
            <person name="Nusbaum C."/>
            <person name="Birren B."/>
        </authorList>
    </citation>
    <scope>NUCLEOTIDE SEQUENCE [LARGE SCALE GENOMIC DNA]</scope>
    <source>
        <strain evidence="7">CCUG 10230</strain>
    </source>
</reference>
<evidence type="ECO:0000256" key="6">
    <source>
        <dbReference type="HAMAP-Rule" id="MF_01543"/>
    </source>
</evidence>
<comment type="similarity">
    <text evidence="6">Belongs to the formate--tetrahydrofolate ligase family.</text>
</comment>
<dbReference type="Pfam" id="PF01268">
    <property type="entry name" value="FTHFS"/>
    <property type="match status" value="1"/>
</dbReference>
<dbReference type="InterPro" id="IPR000559">
    <property type="entry name" value="Formate_THF_ligase"/>
</dbReference>
<dbReference type="RefSeq" id="WP_006260180.1">
    <property type="nucleotide sequence ID" value="NZ_KE161018.1"/>
</dbReference>
<dbReference type="EMBL" id="AGEC02000029">
    <property type="protein sequence ID" value="EHO06013.1"/>
    <property type="molecule type" value="Genomic_DNA"/>
</dbReference>
<dbReference type="NCBIfam" id="NF010030">
    <property type="entry name" value="PRK13505.1"/>
    <property type="match status" value="1"/>
</dbReference>
<name>A0ABP2N886_9FLAO</name>
<protein>
    <recommendedName>
        <fullName evidence="6">Formate--tetrahydrofolate ligase</fullName>
        <ecNumber evidence="6">6.3.4.3</ecNumber>
    </recommendedName>
    <alternativeName>
        <fullName evidence="6">Formyltetrahydrofolate synthetase</fullName>
        <shortName evidence="6">FHS</shortName>
        <shortName evidence="6">FTHFS</shortName>
    </alternativeName>
</protein>
<sequence length="555" mass="59980">MKTDIEIARECELKRIQDVAHSIGVNEEELIPYGKYMAKVPLDAMNTENINKSNLILVTSITPTKAGIGKTTVSIGLALGLNKIGKKAVVALREPSLGPCFGMKGGAAGGGYAQVLPMENINLHFTGDFHAITSAHNTISALFDNYIYQNRANENGIKEILWKRVLDVNDRSLRYINTGLRGSANGVPQESGFDITPASEIMAIMCLATDIEDLRRRIENILLGYRYDGSMFTVKDLGVAGAITVLLKDALNPNLVQTTENTAAFIHGGPFANIAHGCNSVIATKMAMSYGDYVITEAGFGADLGAEKFFDIKCRKSGLQPKLTVVVATAQGLKMHGGVAIEDIKAKNTDGIRKGLENLAKHVENIKSYGQSIVVAFNKYATDDAEELQIVEQYCKDNHIGFAINNAFVEGGEGAKALAEVVVNTIANNPSKPLQFPYQDSETIAVKIENITKKIYGANKVEFSSAAKKKLAQLKNTDMDQYPVCIAKTQYSFSADATAYGVAKDFDIVINDLVINRGSEFIVAIAGDIMRMPGLPKSPQALRIDLVDGLVEGLS</sequence>
<keyword evidence="8" id="KW-1185">Reference proteome</keyword>
<comment type="pathway">
    <text evidence="1 6">One-carbon metabolism; tetrahydrofolate interconversion.</text>
</comment>
<keyword evidence="2 6" id="KW-0554">One-carbon metabolism</keyword>
<proteinExistence type="inferred from homology"/>